<gene>
    <name evidence="2" type="ORF">OBBRIDRAFT_734857</name>
</gene>
<protein>
    <recommendedName>
        <fullName evidence="1">DUF6593 domain-containing protein</fullName>
    </recommendedName>
</protein>
<reference evidence="2 3" key="1">
    <citation type="submission" date="2016-07" db="EMBL/GenBank/DDBJ databases">
        <title>Draft genome of the white-rot fungus Obba rivulosa 3A-2.</title>
        <authorList>
            <consortium name="DOE Joint Genome Institute"/>
            <person name="Miettinen O."/>
            <person name="Riley R."/>
            <person name="Acob R."/>
            <person name="Barry K."/>
            <person name="Cullen D."/>
            <person name="De Vries R."/>
            <person name="Hainaut M."/>
            <person name="Hatakka A."/>
            <person name="Henrissat B."/>
            <person name="Hilden K."/>
            <person name="Kuo R."/>
            <person name="Labutti K."/>
            <person name="Lipzen A."/>
            <person name="Makela M.R."/>
            <person name="Sandor L."/>
            <person name="Spatafora J.W."/>
            <person name="Grigoriev I.V."/>
            <person name="Hibbett D.S."/>
        </authorList>
    </citation>
    <scope>NUCLEOTIDE SEQUENCE [LARGE SCALE GENOMIC DNA]</scope>
    <source>
        <strain evidence="2 3">3A-2</strain>
    </source>
</reference>
<evidence type="ECO:0000259" key="1">
    <source>
        <dbReference type="Pfam" id="PF20236"/>
    </source>
</evidence>
<organism evidence="2 3">
    <name type="scientific">Obba rivulosa</name>
    <dbReference type="NCBI Taxonomy" id="1052685"/>
    <lineage>
        <taxon>Eukaryota</taxon>
        <taxon>Fungi</taxon>
        <taxon>Dikarya</taxon>
        <taxon>Basidiomycota</taxon>
        <taxon>Agaricomycotina</taxon>
        <taxon>Agaricomycetes</taxon>
        <taxon>Polyporales</taxon>
        <taxon>Gelatoporiaceae</taxon>
        <taxon>Obba</taxon>
    </lineage>
</organism>
<dbReference type="Proteomes" id="UP000250043">
    <property type="component" value="Unassembled WGS sequence"/>
</dbReference>
<accession>A0A8E2DHI5</accession>
<proteinExistence type="predicted"/>
<name>A0A8E2DHI5_9APHY</name>
<evidence type="ECO:0000313" key="3">
    <source>
        <dbReference type="Proteomes" id="UP000250043"/>
    </source>
</evidence>
<dbReference type="EMBL" id="KV722458">
    <property type="protein sequence ID" value="OCH88240.1"/>
    <property type="molecule type" value="Genomic_DNA"/>
</dbReference>
<evidence type="ECO:0000313" key="2">
    <source>
        <dbReference type="EMBL" id="OCH88240.1"/>
    </source>
</evidence>
<dbReference type="AlphaFoldDB" id="A0A8E2DHI5"/>
<sequence>MSQRLVFTTTSLHNVVISNASDVLYYEVVTPKWERHSTKISRLDPVAHQFHLIAEFQNVDDKPVMMNMYSTFFRPVEEFLRKNETQILASFRGKDGKTYTWRVRDTGPELVLEDEPGSKPLATYHRQKRHLYVLLISQHPYIEVEPDALDTLDSLICAHPVLWHAQHFL</sequence>
<feature type="domain" description="DUF6593" evidence="1">
    <location>
        <begin position="11"/>
        <end position="157"/>
    </location>
</feature>
<dbReference type="Pfam" id="PF20236">
    <property type="entry name" value="DUF6593"/>
    <property type="match status" value="1"/>
</dbReference>
<dbReference type="OrthoDB" id="3185381at2759"/>
<dbReference type="InterPro" id="IPR046528">
    <property type="entry name" value="DUF6593"/>
</dbReference>
<keyword evidence="3" id="KW-1185">Reference proteome</keyword>